<evidence type="ECO:0000259" key="1">
    <source>
        <dbReference type="Pfam" id="PF00535"/>
    </source>
</evidence>
<comment type="caution">
    <text evidence="2">The sequence shown here is derived from an EMBL/GenBank/DDBJ whole genome shotgun (WGS) entry which is preliminary data.</text>
</comment>
<dbReference type="CDD" id="cd00761">
    <property type="entry name" value="Glyco_tranf_GTA_type"/>
    <property type="match status" value="1"/>
</dbReference>
<reference evidence="2 3" key="1">
    <citation type="submission" date="2024-09" db="EMBL/GenBank/DDBJ databases">
        <authorList>
            <person name="Sun Q."/>
            <person name="Mori K."/>
        </authorList>
    </citation>
    <scope>NUCLEOTIDE SEQUENCE [LARGE SCALE GENOMIC DNA]</scope>
    <source>
        <strain evidence="2 3">CECT 8286</strain>
    </source>
</reference>
<evidence type="ECO:0000313" key="2">
    <source>
        <dbReference type="EMBL" id="MFB9054535.1"/>
    </source>
</evidence>
<dbReference type="Pfam" id="PF00535">
    <property type="entry name" value="Glycos_transf_2"/>
    <property type="match status" value="1"/>
</dbReference>
<dbReference type="EMBL" id="JBHMEZ010000013">
    <property type="protein sequence ID" value="MFB9054535.1"/>
    <property type="molecule type" value="Genomic_DNA"/>
</dbReference>
<proteinExistence type="predicted"/>
<dbReference type="PANTHER" id="PTHR22916">
    <property type="entry name" value="GLYCOSYLTRANSFERASE"/>
    <property type="match status" value="1"/>
</dbReference>
<accession>A0ABV5F521</accession>
<dbReference type="RefSeq" id="WP_382384174.1">
    <property type="nucleotide sequence ID" value="NZ_JBHMEZ010000013.1"/>
</dbReference>
<gene>
    <name evidence="2" type="ORF">ACFFVB_15705</name>
</gene>
<keyword evidence="3" id="KW-1185">Reference proteome</keyword>
<dbReference type="Gene3D" id="3.90.550.10">
    <property type="entry name" value="Spore Coat Polysaccharide Biosynthesis Protein SpsA, Chain A"/>
    <property type="match status" value="1"/>
</dbReference>
<feature type="domain" description="Glycosyltransferase 2-like" evidence="1">
    <location>
        <begin position="7"/>
        <end position="131"/>
    </location>
</feature>
<dbReference type="Proteomes" id="UP001589605">
    <property type="component" value="Unassembled WGS sequence"/>
</dbReference>
<dbReference type="SUPFAM" id="SSF53448">
    <property type="entry name" value="Nucleotide-diphospho-sugar transferases"/>
    <property type="match status" value="1"/>
</dbReference>
<sequence length="328" mass="37274">MDNHKVSVIIPLYNSSEFIIDTIQSILDQSYQDIEIIIIDDNSTDGSFELAQKFQSGHINVFKNKGKGACAARNYGFELSTGNYIQFLDADDLLSPNKLENQVKLLQEFPNRIAVCSTNHFYDTPESGKITDKDFMFSTDKPSAFLLNLYGANGMFEMVQTSAWLTPRALIDKAGLWDIKLSKDQDGEFFCRVVMASYGICYDPIAINHYRKHRDGMNIASKKQKQHIESQLKALESKERVLLQHDINEKDFKHAMALQYKFIAIEAWPEHKDLSNKAQQKTSVYGGSAYLPILGGSAIEIIKKILGWKSAKSFSNWIHNNKLISKLR</sequence>
<name>A0ABV5F521_9FLAO</name>
<organism evidence="2 3">
    <name type="scientific">Formosa undariae</name>
    <dbReference type="NCBI Taxonomy" id="1325436"/>
    <lineage>
        <taxon>Bacteria</taxon>
        <taxon>Pseudomonadati</taxon>
        <taxon>Bacteroidota</taxon>
        <taxon>Flavobacteriia</taxon>
        <taxon>Flavobacteriales</taxon>
        <taxon>Flavobacteriaceae</taxon>
        <taxon>Formosa</taxon>
    </lineage>
</organism>
<dbReference type="PANTHER" id="PTHR22916:SF3">
    <property type="entry name" value="UDP-GLCNAC:BETAGAL BETA-1,3-N-ACETYLGLUCOSAMINYLTRANSFERASE-LIKE PROTEIN 1"/>
    <property type="match status" value="1"/>
</dbReference>
<dbReference type="InterPro" id="IPR001173">
    <property type="entry name" value="Glyco_trans_2-like"/>
</dbReference>
<evidence type="ECO:0000313" key="3">
    <source>
        <dbReference type="Proteomes" id="UP001589605"/>
    </source>
</evidence>
<dbReference type="InterPro" id="IPR029044">
    <property type="entry name" value="Nucleotide-diphossugar_trans"/>
</dbReference>
<protein>
    <submittedName>
        <fullName evidence="2">Glycosyltransferase family 2 protein</fullName>
    </submittedName>
</protein>